<sequence>MFLDPELWAQLYRQDRLAEIRREGLYREAEQGEMGQTLWFQVGGWMIRLGRRMQGSSP</sequence>
<dbReference type="Proteomes" id="UP000236642">
    <property type="component" value="Unassembled WGS sequence"/>
</dbReference>
<comment type="caution">
    <text evidence="1">The sequence shown here is derived from an EMBL/GenBank/DDBJ whole genome shotgun (WGS) entry which is preliminary data.</text>
</comment>
<name>A0A2H5Y9D4_9CHLR</name>
<evidence type="ECO:0000313" key="2">
    <source>
        <dbReference type="Proteomes" id="UP000236642"/>
    </source>
</evidence>
<dbReference type="EMBL" id="BEHY01000100">
    <property type="protein sequence ID" value="GBD10064.1"/>
    <property type="molecule type" value="Genomic_DNA"/>
</dbReference>
<accession>A0A2H5Y9D4</accession>
<proteinExistence type="predicted"/>
<protein>
    <submittedName>
        <fullName evidence="1">Uncharacterized protein</fullName>
    </submittedName>
</protein>
<evidence type="ECO:0000313" key="1">
    <source>
        <dbReference type="EMBL" id="GBD10064.1"/>
    </source>
</evidence>
<dbReference type="AlphaFoldDB" id="A0A2H5Y9D4"/>
<reference evidence="2" key="1">
    <citation type="submission" date="2017-09" db="EMBL/GenBank/DDBJ databases">
        <title>Metaegenomics of thermophilic ammonia-oxidizing enrichment culture.</title>
        <authorList>
            <person name="Kato S."/>
            <person name="Suzuki K."/>
        </authorList>
    </citation>
    <scope>NUCLEOTIDE SEQUENCE [LARGE SCALE GENOMIC DNA]</scope>
</reference>
<gene>
    <name evidence="1" type="ORF">HRbin22_02327</name>
</gene>
<organism evidence="1 2">
    <name type="scientific">Candidatus Thermoflexus japonica</name>
    <dbReference type="NCBI Taxonomy" id="2035417"/>
    <lineage>
        <taxon>Bacteria</taxon>
        <taxon>Bacillati</taxon>
        <taxon>Chloroflexota</taxon>
        <taxon>Thermoflexia</taxon>
        <taxon>Thermoflexales</taxon>
        <taxon>Thermoflexaceae</taxon>
        <taxon>Thermoflexus</taxon>
    </lineage>
</organism>